<dbReference type="GO" id="GO:0005524">
    <property type="term" value="F:ATP binding"/>
    <property type="evidence" value="ECO:0007669"/>
    <property type="project" value="InterPro"/>
</dbReference>
<dbReference type="GO" id="GO:0016301">
    <property type="term" value="F:kinase activity"/>
    <property type="evidence" value="ECO:0007669"/>
    <property type="project" value="UniProtKB-KW"/>
</dbReference>
<proteinExistence type="predicted"/>
<dbReference type="EMBL" id="LAOD01000006">
    <property type="protein sequence ID" value="KJV88037.1"/>
    <property type="molecule type" value="Genomic_DNA"/>
</dbReference>
<dbReference type="AlphaFoldDB" id="A0A0F3Q716"/>
<protein>
    <submittedName>
        <fullName evidence="2">Pyruvate phosphate dikinase, PEP/pyruvate binding domain protein</fullName>
    </submittedName>
</protein>
<dbReference type="InterPro" id="IPR002192">
    <property type="entry name" value="PPDK_AMP/ATP-bd"/>
</dbReference>
<evidence type="ECO:0000313" key="2">
    <source>
        <dbReference type="EMBL" id="KJV88037.1"/>
    </source>
</evidence>
<gene>
    <name evidence="2" type="ORF">APHCRT_0212</name>
</gene>
<reference evidence="2 3" key="1">
    <citation type="submission" date="2015-01" db="EMBL/GenBank/DDBJ databases">
        <title>Genome Sequencing of Rickettsiales.</title>
        <authorList>
            <person name="Daugherty S.C."/>
            <person name="Su Q."/>
            <person name="Abolude K."/>
            <person name="Beier-Sexton M."/>
            <person name="Carlyon J.A."/>
            <person name="Carter R."/>
            <person name="Day N.P."/>
            <person name="Dumler S.J."/>
            <person name="Dyachenko V."/>
            <person name="Godinez A."/>
            <person name="Kurtti T.J."/>
            <person name="Lichay M."/>
            <person name="Mullins K.E."/>
            <person name="Ott S."/>
            <person name="Pappas-Brown V."/>
            <person name="Paris D.H."/>
            <person name="Patel P."/>
            <person name="Richards A.L."/>
            <person name="Sadzewicz L."/>
            <person name="Sears K."/>
            <person name="Seidman D."/>
            <person name="Sengamalay N."/>
            <person name="Stenos J."/>
            <person name="Tallon L.J."/>
            <person name="Vincent G."/>
            <person name="Fraser C.M."/>
            <person name="Munderloh U."/>
            <person name="Dunning-Hotopp J.C."/>
        </authorList>
    </citation>
    <scope>NUCLEOTIDE SEQUENCE [LARGE SCALE GENOMIC DNA]</scope>
    <source>
        <strain evidence="2 3">CRT53-1</strain>
    </source>
</reference>
<comment type="caution">
    <text evidence="2">The sequence shown here is derived from an EMBL/GenBank/DDBJ whole genome shotgun (WGS) entry which is preliminary data.</text>
</comment>
<evidence type="ECO:0000313" key="3">
    <source>
        <dbReference type="Proteomes" id="UP000033722"/>
    </source>
</evidence>
<dbReference type="GO" id="GO:0050242">
    <property type="term" value="F:pyruvate, phosphate dikinase activity"/>
    <property type="evidence" value="ECO:0007669"/>
    <property type="project" value="InterPro"/>
</dbReference>
<dbReference type="PANTHER" id="PTHR22931">
    <property type="entry name" value="PHOSPHOENOLPYRUVATE DIKINASE-RELATED"/>
    <property type="match status" value="1"/>
</dbReference>
<feature type="domain" description="Pyruvate phosphate dikinase AMP/ATP-binding" evidence="1">
    <location>
        <begin position="5"/>
        <end position="72"/>
    </location>
</feature>
<accession>A0A0F3Q716</accession>
<evidence type="ECO:0000259" key="1">
    <source>
        <dbReference type="Pfam" id="PF01326"/>
    </source>
</evidence>
<keyword evidence="2" id="KW-0418">Kinase</keyword>
<organism evidence="2 3">
    <name type="scientific">Anaplasma phagocytophilum str. CRT53-1</name>
    <dbReference type="NCBI Taxonomy" id="1359157"/>
    <lineage>
        <taxon>Bacteria</taxon>
        <taxon>Pseudomonadati</taxon>
        <taxon>Pseudomonadota</taxon>
        <taxon>Alphaproteobacteria</taxon>
        <taxon>Rickettsiales</taxon>
        <taxon>Anaplasmataceae</taxon>
        <taxon>Anaplasma</taxon>
        <taxon>phagocytophilum group</taxon>
    </lineage>
</organism>
<dbReference type="Pfam" id="PF01326">
    <property type="entry name" value="PPDK_N"/>
    <property type="match status" value="1"/>
</dbReference>
<dbReference type="Gene3D" id="3.30.470.20">
    <property type="entry name" value="ATP-grasp fold, B domain"/>
    <property type="match status" value="1"/>
</dbReference>
<feature type="non-terminal residue" evidence="2">
    <location>
        <position position="107"/>
    </location>
</feature>
<dbReference type="InterPro" id="IPR010121">
    <property type="entry name" value="Pyruvate_phosphate_dikinase"/>
</dbReference>
<sequence length="107" mass="11692">MYGIPSDVGTAVNVQAMVFGNINQNSATGVVFTRNPSTGEKEIFGEFLCNAQGEDIVSGQKDPSPIKLMESSMPQVYGELVEVCEKLEQHNKDMQDIEFTVQMVNCG</sequence>
<dbReference type="SUPFAM" id="SSF56059">
    <property type="entry name" value="Glutathione synthetase ATP-binding domain-like"/>
    <property type="match status" value="1"/>
</dbReference>
<dbReference type="Proteomes" id="UP000033722">
    <property type="component" value="Unassembled WGS sequence"/>
</dbReference>
<name>A0A0F3Q716_ANAPH</name>
<keyword evidence="2" id="KW-0670">Pyruvate</keyword>
<dbReference type="PANTHER" id="PTHR22931:SF9">
    <property type="entry name" value="PYRUVATE, PHOSPHATE DIKINASE 1, CHLOROPLASTIC"/>
    <property type="match status" value="1"/>
</dbReference>
<keyword evidence="2" id="KW-0808">Transferase</keyword>